<gene>
    <name evidence="2" type="ORF">EAS62_20275</name>
</gene>
<accession>A0ABY0DKI9</accession>
<proteinExistence type="predicted"/>
<reference evidence="2 3" key="1">
    <citation type="submission" date="2018-10" db="EMBL/GenBank/DDBJ databases">
        <title>Bradyrhizobium sp. nov., isolated from effective nodules of peanut in China.</title>
        <authorList>
            <person name="Li Y."/>
        </authorList>
    </citation>
    <scope>NUCLEOTIDE SEQUENCE [LARGE SCALE GENOMIC DNA]</scope>
    <source>
        <strain evidence="2 3">CCBAU 51781</strain>
    </source>
</reference>
<dbReference type="RefSeq" id="WP_128940529.1">
    <property type="nucleotide sequence ID" value="NZ_RDRA01000011.1"/>
</dbReference>
<comment type="caution">
    <text evidence="2">The sequence shown here is derived from an EMBL/GenBank/DDBJ whole genome shotgun (WGS) entry which is preliminary data.</text>
</comment>
<evidence type="ECO:0000313" key="2">
    <source>
        <dbReference type="EMBL" id="RXG93036.1"/>
    </source>
</evidence>
<dbReference type="EMBL" id="RDRA01000011">
    <property type="protein sequence ID" value="RXG93036.1"/>
    <property type="molecule type" value="Genomic_DNA"/>
</dbReference>
<evidence type="ECO:0000313" key="3">
    <source>
        <dbReference type="Proteomes" id="UP000289946"/>
    </source>
</evidence>
<keyword evidence="3" id="KW-1185">Reference proteome</keyword>
<evidence type="ECO:0000256" key="1">
    <source>
        <dbReference type="SAM" id="MobiDB-lite"/>
    </source>
</evidence>
<feature type="compositionally biased region" description="Low complexity" evidence="1">
    <location>
        <begin position="53"/>
        <end position="64"/>
    </location>
</feature>
<dbReference type="Proteomes" id="UP000289946">
    <property type="component" value="Unassembled WGS sequence"/>
</dbReference>
<sequence>MSQSSTAADAVKTERNRFAAIVALPEAKGREGLAMTLATTTDMTVDQVKAALASAPTAPAGARAGDSDIGLSIDHGKTQHQNSQSVSAMWDAALTSRGMKLR</sequence>
<organism evidence="2 3">
    <name type="scientific">Bradyrhizobium zhanjiangense</name>
    <dbReference type="NCBI Taxonomy" id="1325107"/>
    <lineage>
        <taxon>Bacteria</taxon>
        <taxon>Pseudomonadati</taxon>
        <taxon>Pseudomonadota</taxon>
        <taxon>Alphaproteobacteria</taxon>
        <taxon>Hyphomicrobiales</taxon>
        <taxon>Nitrobacteraceae</taxon>
        <taxon>Bradyrhizobium</taxon>
    </lineage>
</organism>
<feature type="region of interest" description="Disordered" evidence="1">
    <location>
        <begin position="53"/>
        <end position="88"/>
    </location>
</feature>
<name>A0ABY0DKI9_9BRAD</name>
<protein>
    <submittedName>
        <fullName evidence="2">Uncharacterized protein</fullName>
    </submittedName>
</protein>